<evidence type="ECO:0000313" key="2">
    <source>
        <dbReference type="EMBL" id="MDO6421588.1"/>
    </source>
</evidence>
<feature type="chain" id="PRO_5043712228" description="TonB C-terminal domain-containing protein" evidence="1">
    <location>
        <begin position="24"/>
        <end position="139"/>
    </location>
</feature>
<evidence type="ECO:0000256" key="1">
    <source>
        <dbReference type="SAM" id="SignalP"/>
    </source>
</evidence>
<dbReference type="Proteomes" id="UP001169760">
    <property type="component" value="Unassembled WGS sequence"/>
</dbReference>
<feature type="signal peptide" evidence="1">
    <location>
        <begin position="1"/>
        <end position="23"/>
    </location>
</feature>
<organism evidence="2 3">
    <name type="scientific">Saccharophagus degradans</name>
    <dbReference type="NCBI Taxonomy" id="86304"/>
    <lineage>
        <taxon>Bacteria</taxon>
        <taxon>Pseudomonadati</taxon>
        <taxon>Pseudomonadota</taxon>
        <taxon>Gammaproteobacteria</taxon>
        <taxon>Cellvibrionales</taxon>
        <taxon>Cellvibrionaceae</taxon>
        <taxon>Saccharophagus</taxon>
    </lineage>
</organism>
<sequence length="139" mass="15758">MIRNYLAAFTGLCLTIFAAPSFAADRTDKTLTFEPTPFKNSELYCENDNDIFPAKNEFELINYSIMSSEEGERFGFITLRNTSSGQRIFTQDQLLAILGDCSRKPPQPIEKKFAGNETISLQVNFGLSRFPILKLITER</sequence>
<comment type="caution">
    <text evidence="2">The sequence shown here is derived from an EMBL/GenBank/DDBJ whole genome shotgun (WGS) entry which is preliminary data.</text>
</comment>
<evidence type="ECO:0008006" key="4">
    <source>
        <dbReference type="Google" id="ProtNLM"/>
    </source>
</evidence>
<reference evidence="2" key="1">
    <citation type="submission" date="2023-07" db="EMBL/GenBank/DDBJ databases">
        <title>Genome content predicts the carbon catabolic preferences of heterotrophic bacteria.</title>
        <authorList>
            <person name="Gralka M."/>
        </authorList>
    </citation>
    <scope>NUCLEOTIDE SEQUENCE</scope>
    <source>
        <strain evidence="2">I3M17_2</strain>
    </source>
</reference>
<gene>
    <name evidence="2" type="ORF">Q4521_03800</name>
</gene>
<accession>A0AAW7X4Z2</accession>
<proteinExistence type="predicted"/>
<protein>
    <recommendedName>
        <fullName evidence="4">TonB C-terminal domain-containing protein</fullName>
    </recommendedName>
</protein>
<evidence type="ECO:0000313" key="3">
    <source>
        <dbReference type="Proteomes" id="UP001169760"/>
    </source>
</evidence>
<name>A0AAW7X4Z2_9GAMM</name>
<dbReference type="RefSeq" id="WP_216063559.1">
    <property type="nucleotide sequence ID" value="NZ_JAHKPP010000017.1"/>
</dbReference>
<keyword evidence="1" id="KW-0732">Signal</keyword>
<dbReference type="EMBL" id="JAUOPB010000002">
    <property type="protein sequence ID" value="MDO6421588.1"/>
    <property type="molecule type" value="Genomic_DNA"/>
</dbReference>
<dbReference type="AlphaFoldDB" id="A0AAW7X4Z2"/>